<sequence length="332" mass="33683">MSPRHALIFGFASFAVLPALAQQPIAYVPTQGVSLAGSLSVADGKASIGNNGSITAGDQTAQVTLARGGELRVCASTKIHLSKDSSTDSGDSATDSALMIALDRGALETNYAAGKYSDVLLTPDLRILISGPGQAGLRIRVNQKGDTCVDNHGANAPYVTVTSQFEGGVYRVQPNQRVLFEHGSLQQVVDNEQEPCGCPVPEPVSVASTGTTDAAHPAQPGQKVAQPVGGPSSTPADTAFPLAESEGLKPVPGPPSQPVVPAGVAHAQVEAPIAYNSSTTPNPTAPGAAGPEPAAAPQAAPAAPAETAAPPPKKQNGLFHSIGHFFAKIFGK</sequence>
<reference evidence="3 4" key="1">
    <citation type="submission" date="2020-08" db="EMBL/GenBank/DDBJ databases">
        <title>Genomic Encyclopedia of Type Strains, Phase IV (KMG-IV): sequencing the most valuable type-strain genomes for metagenomic binning, comparative biology and taxonomic classification.</title>
        <authorList>
            <person name="Goeker M."/>
        </authorList>
    </citation>
    <scope>NUCLEOTIDE SEQUENCE [LARGE SCALE GENOMIC DNA]</scope>
    <source>
        <strain evidence="3 4">DSM 103733</strain>
    </source>
</reference>
<feature type="chain" id="PRO_5032903903" description="FecR protein domain-containing protein" evidence="2">
    <location>
        <begin position="22"/>
        <end position="332"/>
    </location>
</feature>
<organism evidence="3 4">
    <name type="scientific">Silvibacterium bohemicum</name>
    <dbReference type="NCBI Taxonomy" id="1577686"/>
    <lineage>
        <taxon>Bacteria</taxon>
        <taxon>Pseudomonadati</taxon>
        <taxon>Acidobacteriota</taxon>
        <taxon>Terriglobia</taxon>
        <taxon>Terriglobales</taxon>
        <taxon>Acidobacteriaceae</taxon>
        <taxon>Silvibacterium</taxon>
    </lineage>
</organism>
<keyword evidence="2" id="KW-0732">Signal</keyword>
<dbReference type="EMBL" id="JACHEK010000009">
    <property type="protein sequence ID" value="MBB6146336.1"/>
    <property type="molecule type" value="Genomic_DNA"/>
</dbReference>
<name>A0A841JYC7_9BACT</name>
<protein>
    <recommendedName>
        <fullName evidence="5">FecR protein domain-containing protein</fullName>
    </recommendedName>
</protein>
<dbReference type="Proteomes" id="UP000538666">
    <property type="component" value="Unassembled WGS sequence"/>
</dbReference>
<feature type="compositionally biased region" description="Low complexity" evidence="1">
    <location>
        <begin position="285"/>
        <end position="308"/>
    </location>
</feature>
<dbReference type="OrthoDB" id="117760at2"/>
<comment type="caution">
    <text evidence="3">The sequence shown here is derived from an EMBL/GenBank/DDBJ whole genome shotgun (WGS) entry which is preliminary data.</text>
</comment>
<feature type="signal peptide" evidence="2">
    <location>
        <begin position="1"/>
        <end position="21"/>
    </location>
</feature>
<dbReference type="AlphaFoldDB" id="A0A841JYC7"/>
<evidence type="ECO:0008006" key="5">
    <source>
        <dbReference type="Google" id="ProtNLM"/>
    </source>
</evidence>
<gene>
    <name evidence="3" type="ORF">HNQ77_004308</name>
</gene>
<keyword evidence="4" id="KW-1185">Reference proteome</keyword>
<feature type="region of interest" description="Disordered" evidence="1">
    <location>
        <begin position="275"/>
        <end position="318"/>
    </location>
</feature>
<evidence type="ECO:0000313" key="3">
    <source>
        <dbReference type="EMBL" id="MBB6146336.1"/>
    </source>
</evidence>
<evidence type="ECO:0000256" key="1">
    <source>
        <dbReference type="SAM" id="MobiDB-lite"/>
    </source>
</evidence>
<evidence type="ECO:0000256" key="2">
    <source>
        <dbReference type="SAM" id="SignalP"/>
    </source>
</evidence>
<dbReference type="RefSeq" id="WP_050058221.1">
    <property type="nucleotide sequence ID" value="NZ_JACHEK010000009.1"/>
</dbReference>
<evidence type="ECO:0000313" key="4">
    <source>
        <dbReference type="Proteomes" id="UP000538666"/>
    </source>
</evidence>
<accession>A0A841JYC7</accession>
<proteinExistence type="predicted"/>
<feature type="region of interest" description="Disordered" evidence="1">
    <location>
        <begin position="199"/>
        <end position="260"/>
    </location>
</feature>